<dbReference type="PANTHER" id="PTHR30388">
    <property type="entry name" value="ALDEHYDE OXIDOREDUCTASE MOLYBDENUM COFACTOR ASSEMBLY PROTEIN"/>
    <property type="match status" value="1"/>
</dbReference>
<sequence>MHFDREQIAKFTQSGDIVRVVIATDHGSVPRATGTSMIVTPDRQIGTIGGGALEMRGTEIARELLADGGDKRAVKIPLGPALAQCCGGAVTLVFERFGRENLPENDIVFARPIATNDMSLDVKRTLANIRNQSVQPNTIYRDGWLIEPMKQVRQPLWLYGAGHVGRALVNVLHELAFDITWVDTEKDRFPDQIAQGVTPLIANNPAMVVKHAPKDAVHLIMTYSHAFDLELCHQILNLPHQSVGVIGSKTKRARFTKRLAQLGHSTNDIDKLICPIGDPNLGKEPAAIAIGIAQMLITSQNKAAKTAVAI</sequence>
<dbReference type="InterPro" id="IPR027051">
    <property type="entry name" value="XdhC_Rossmann_dom"/>
</dbReference>
<evidence type="ECO:0000313" key="3">
    <source>
        <dbReference type="EMBL" id="GHA41914.1"/>
    </source>
</evidence>
<dbReference type="Pfam" id="PF13478">
    <property type="entry name" value="XdhC_C"/>
    <property type="match status" value="1"/>
</dbReference>
<feature type="domain" description="XdhC Rossmann" evidence="2">
    <location>
        <begin position="156"/>
        <end position="293"/>
    </location>
</feature>
<dbReference type="InterPro" id="IPR052698">
    <property type="entry name" value="MoCofactor_Util/Proc"/>
</dbReference>
<reference evidence="4" key="1">
    <citation type="journal article" date="2019" name="Int. J. Syst. Evol. Microbiol.">
        <title>The Global Catalogue of Microorganisms (GCM) 10K type strain sequencing project: providing services to taxonomists for standard genome sequencing and annotation.</title>
        <authorList>
            <consortium name="The Broad Institute Genomics Platform"/>
            <consortium name="The Broad Institute Genome Sequencing Center for Infectious Disease"/>
            <person name="Wu L."/>
            <person name="Ma J."/>
        </authorList>
    </citation>
    <scope>NUCLEOTIDE SEQUENCE [LARGE SCALE GENOMIC DNA]</scope>
    <source>
        <strain evidence="4">KCTC 32465</strain>
    </source>
</reference>
<dbReference type="Pfam" id="PF02625">
    <property type="entry name" value="XdhC_CoxI"/>
    <property type="match status" value="1"/>
</dbReference>
<dbReference type="NCBIfam" id="TIGR02964">
    <property type="entry name" value="xanthine_xdhC"/>
    <property type="match status" value="1"/>
</dbReference>
<accession>A0ABQ3CUX6</accession>
<organism evidence="3 4">
    <name type="scientific">Paramylibacter ulvae</name>
    <dbReference type="NCBI Taxonomy" id="1651968"/>
    <lineage>
        <taxon>Bacteria</taxon>
        <taxon>Pseudomonadati</taxon>
        <taxon>Pseudomonadota</taxon>
        <taxon>Alphaproteobacteria</taxon>
        <taxon>Rhodobacterales</taxon>
        <taxon>Paracoccaceae</taxon>
        <taxon>Paramylibacter</taxon>
    </lineage>
</organism>
<dbReference type="Proteomes" id="UP000634455">
    <property type="component" value="Unassembled WGS sequence"/>
</dbReference>
<dbReference type="EMBL" id="BMZF01000001">
    <property type="protein sequence ID" value="GHA41914.1"/>
    <property type="molecule type" value="Genomic_DNA"/>
</dbReference>
<proteinExistence type="predicted"/>
<dbReference type="InterPro" id="IPR014308">
    <property type="entry name" value="Xanthine_DH_XdhC"/>
</dbReference>
<evidence type="ECO:0000259" key="1">
    <source>
        <dbReference type="Pfam" id="PF02625"/>
    </source>
</evidence>
<keyword evidence="4" id="KW-1185">Reference proteome</keyword>
<protein>
    <submittedName>
        <fullName evidence="3">Xanthine dehydrogenase accessory protein XdhC</fullName>
    </submittedName>
</protein>
<comment type="caution">
    <text evidence="3">The sequence shown here is derived from an EMBL/GenBank/DDBJ whole genome shotgun (WGS) entry which is preliminary data.</text>
</comment>
<dbReference type="PANTHER" id="PTHR30388:SF6">
    <property type="entry name" value="XANTHINE DEHYDROGENASE SUBUNIT A-RELATED"/>
    <property type="match status" value="1"/>
</dbReference>
<dbReference type="Gene3D" id="3.40.50.720">
    <property type="entry name" value="NAD(P)-binding Rossmann-like Domain"/>
    <property type="match status" value="1"/>
</dbReference>
<evidence type="ECO:0000259" key="2">
    <source>
        <dbReference type="Pfam" id="PF13478"/>
    </source>
</evidence>
<feature type="domain" description="XdhC- CoxI" evidence="1">
    <location>
        <begin position="16"/>
        <end position="71"/>
    </location>
</feature>
<gene>
    <name evidence="3" type="primary">xdhC</name>
    <name evidence="3" type="ORF">GCM10008927_02940</name>
</gene>
<name>A0ABQ3CUX6_9RHOB</name>
<evidence type="ECO:0000313" key="4">
    <source>
        <dbReference type="Proteomes" id="UP000634455"/>
    </source>
</evidence>
<dbReference type="InterPro" id="IPR003777">
    <property type="entry name" value="XdhC_CoxI"/>
</dbReference>